<keyword evidence="4" id="KW-1185">Reference proteome</keyword>
<dbReference type="FunFam" id="4.10.75.10:FF:000001">
    <property type="entry name" value="Anosmin 1"/>
    <property type="match status" value="1"/>
</dbReference>
<accession>A0A8C5DDF3</accession>
<dbReference type="Proteomes" id="UP000694680">
    <property type="component" value="Chromosome 7"/>
</dbReference>
<dbReference type="GO" id="GO:0004867">
    <property type="term" value="F:serine-type endopeptidase inhibitor activity"/>
    <property type="evidence" value="ECO:0007669"/>
    <property type="project" value="TreeGrafter"/>
</dbReference>
<dbReference type="CTD" id="10406"/>
<evidence type="ECO:0000313" key="4">
    <source>
        <dbReference type="Proteomes" id="UP000694680"/>
    </source>
</evidence>
<evidence type="ECO:0000256" key="1">
    <source>
        <dbReference type="SAM" id="SignalP"/>
    </source>
</evidence>
<feature type="domain" description="WAP" evidence="2">
    <location>
        <begin position="77"/>
        <end position="121"/>
    </location>
</feature>
<evidence type="ECO:0000259" key="2">
    <source>
        <dbReference type="PROSITE" id="PS51390"/>
    </source>
</evidence>
<dbReference type="RefSeq" id="XP_028309233.1">
    <property type="nucleotide sequence ID" value="XM_028453432.1"/>
</dbReference>
<dbReference type="PRINTS" id="PR00003">
    <property type="entry name" value="4DISULPHCORE"/>
</dbReference>
<dbReference type="OrthoDB" id="4473401at2759"/>
<reference evidence="3" key="3">
    <citation type="submission" date="2025-09" db="UniProtKB">
        <authorList>
            <consortium name="Ensembl"/>
        </authorList>
    </citation>
    <scope>IDENTIFICATION</scope>
</reference>
<dbReference type="PROSITE" id="PS51390">
    <property type="entry name" value="WAP"/>
    <property type="match status" value="2"/>
</dbReference>
<feature type="chain" id="PRO_5034099512" evidence="1">
    <location>
        <begin position="27"/>
        <end position="121"/>
    </location>
</feature>
<dbReference type="SUPFAM" id="SSF57256">
    <property type="entry name" value="Elafin-like"/>
    <property type="match status" value="2"/>
</dbReference>
<dbReference type="Gene3D" id="4.10.75.10">
    <property type="entry name" value="Elafin-like"/>
    <property type="match status" value="2"/>
</dbReference>
<dbReference type="InterPro" id="IPR050514">
    <property type="entry name" value="WAP_four-disulfide_core"/>
</dbReference>
<dbReference type="Pfam" id="PF00095">
    <property type="entry name" value="WAP"/>
    <property type="match status" value="2"/>
</dbReference>
<proteinExistence type="predicted"/>
<feature type="signal peptide" evidence="1">
    <location>
        <begin position="1"/>
        <end position="26"/>
    </location>
</feature>
<keyword evidence="1" id="KW-0732">Signal</keyword>
<dbReference type="GO" id="GO:0019731">
    <property type="term" value="P:antibacterial humoral response"/>
    <property type="evidence" value="ECO:0007669"/>
    <property type="project" value="TreeGrafter"/>
</dbReference>
<dbReference type="AlphaFoldDB" id="A0A8C5DDF3"/>
<dbReference type="GO" id="GO:0045087">
    <property type="term" value="P:innate immune response"/>
    <property type="evidence" value="ECO:0007669"/>
    <property type="project" value="TreeGrafter"/>
</dbReference>
<dbReference type="SMART" id="SM00217">
    <property type="entry name" value="WAP"/>
    <property type="match status" value="2"/>
</dbReference>
<organism evidence="3 4">
    <name type="scientific">Gouania willdenowi</name>
    <name type="common">Blunt-snouted clingfish</name>
    <name type="synonym">Lepadogaster willdenowi</name>
    <dbReference type="NCBI Taxonomy" id="441366"/>
    <lineage>
        <taxon>Eukaryota</taxon>
        <taxon>Metazoa</taxon>
        <taxon>Chordata</taxon>
        <taxon>Craniata</taxon>
        <taxon>Vertebrata</taxon>
        <taxon>Euteleostomi</taxon>
        <taxon>Actinopterygii</taxon>
        <taxon>Neopterygii</taxon>
        <taxon>Teleostei</taxon>
        <taxon>Neoteleostei</taxon>
        <taxon>Acanthomorphata</taxon>
        <taxon>Ovalentaria</taxon>
        <taxon>Blenniimorphae</taxon>
        <taxon>Blenniiformes</taxon>
        <taxon>Gobiesocoidei</taxon>
        <taxon>Gobiesocidae</taxon>
        <taxon>Gobiesocinae</taxon>
        <taxon>Gouania</taxon>
    </lineage>
</organism>
<dbReference type="PANTHER" id="PTHR19441:SF95">
    <property type="entry name" value="PERLWAPIN ISOFORM X1"/>
    <property type="match status" value="1"/>
</dbReference>
<reference evidence="3" key="2">
    <citation type="submission" date="2025-08" db="UniProtKB">
        <authorList>
            <consortium name="Ensembl"/>
        </authorList>
    </citation>
    <scope>IDENTIFICATION</scope>
</reference>
<gene>
    <name evidence="3" type="primary">wfdc2</name>
</gene>
<dbReference type="InterPro" id="IPR036645">
    <property type="entry name" value="Elafin-like_sf"/>
</dbReference>
<dbReference type="PANTHER" id="PTHR19441">
    <property type="entry name" value="WHEY ACDIC PROTEIN WAP"/>
    <property type="match status" value="1"/>
</dbReference>
<protein>
    <submittedName>
        <fullName evidence="3">WAP four-disulfide core domain protein 18-like</fullName>
    </submittedName>
</protein>
<evidence type="ECO:0000313" key="3">
    <source>
        <dbReference type="Ensembl" id="ENSGWIP00000004153.1"/>
    </source>
</evidence>
<feature type="domain" description="WAP" evidence="2">
    <location>
        <begin position="30"/>
        <end position="76"/>
    </location>
</feature>
<name>A0A8C5DDF3_GOUWI</name>
<dbReference type="GO" id="GO:0005615">
    <property type="term" value="C:extracellular space"/>
    <property type="evidence" value="ECO:0007669"/>
    <property type="project" value="TreeGrafter"/>
</dbReference>
<dbReference type="Ensembl" id="ENSGWIT00000004460.1">
    <property type="protein sequence ID" value="ENSGWIP00000004153.1"/>
    <property type="gene ID" value="ENSGWIG00000002220.1"/>
</dbReference>
<dbReference type="InterPro" id="IPR008197">
    <property type="entry name" value="WAP_dom"/>
</dbReference>
<sequence>MKKHWSTLCAFILAFVYLNTVSFTEADGSFRVKKGRCPQKHWGTAKCAEFCYRDSDCPDDEKCCSNGCGHECVAPYKVKPGRCGFPQRTQMCAEYCYHDGQCPGTEKCCRTTCGHACTEPC</sequence>
<reference evidence="3" key="1">
    <citation type="submission" date="2020-06" db="EMBL/GenBank/DDBJ databases">
        <authorList>
            <consortium name="Wellcome Sanger Institute Data Sharing"/>
        </authorList>
    </citation>
    <scope>NUCLEOTIDE SEQUENCE [LARGE SCALE GENOMIC DNA]</scope>
</reference>
<dbReference type="GeneID" id="114467260"/>